<accession>A0AA87UTF0</accession>
<keyword evidence="2 7" id="KW-0813">Transport</keyword>
<evidence type="ECO:0000256" key="2">
    <source>
        <dbReference type="ARBA" id="ARBA00022448"/>
    </source>
</evidence>
<evidence type="ECO:0000313" key="9">
    <source>
        <dbReference type="EMBL" id="GEK81614.1"/>
    </source>
</evidence>
<keyword evidence="4 7" id="KW-0812">Transmembrane</keyword>
<keyword evidence="6 7" id="KW-0472">Membrane</keyword>
<dbReference type="PANTHER" id="PTHR30151:SF0">
    <property type="entry name" value="ABC TRANSPORTER PERMEASE PROTEIN MJ0413-RELATED"/>
    <property type="match status" value="1"/>
</dbReference>
<keyword evidence="3" id="KW-1003">Cell membrane</keyword>
<proteinExistence type="inferred from homology"/>
<evidence type="ECO:0000256" key="7">
    <source>
        <dbReference type="RuleBase" id="RU363032"/>
    </source>
</evidence>
<evidence type="ECO:0000256" key="1">
    <source>
        <dbReference type="ARBA" id="ARBA00004651"/>
    </source>
</evidence>
<gene>
    <name evidence="9" type="ORF">ABA31_29650</name>
</gene>
<feature type="transmembrane region" description="Helical" evidence="7">
    <location>
        <begin position="122"/>
        <end position="143"/>
    </location>
</feature>
<dbReference type="InterPro" id="IPR000515">
    <property type="entry name" value="MetI-like"/>
</dbReference>
<evidence type="ECO:0000256" key="4">
    <source>
        <dbReference type="ARBA" id="ARBA00022692"/>
    </source>
</evidence>
<feature type="transmembrane region" description="Helical" evidence="7">
    <location>
        <begin position="149"/>
        <end position="176"/>
    </location>
</feature>
<dbReference type="GO" id="GO:0005886">
    <property type="term" value="C:plasma membrane"/>
    <property type="evidence" value="ECO:0007669"/>
    <property type="project" value="UniProtKB-SubCell"/>
</dbReference>
<feature type="transmembrane region" description="Helical" evidence="7">
    <location>
        <begin position="87"/>
        <end position="110"/>
    </location>
</feature>
<name>A0AA87UTF0_9MICO</name>
<comment type="similarity">
    <text evidence="7">Belongs to the binding-protein-dependent transport system permease family.</text>
</comment>
<organism evidence="9 10">
    <name type="scientific">Agrococcus baldri</name>
    <dbReference type="NCBI Taxonomy" id="153730"/>
    <lineage>
        <taxon>Bacteria</taxon>
        <taxon>Bacillati</taxon>
        <taxon>Actinomycetota</taxon>
        <taxon>Actinomycetes</taxon>
        <taxon>Micrococcales</taxon>
        <taxon>Microbacteriaceae</taxon>
        <taxon>Agrococcus</taxon>
    </lineage>
</organism>
<dbReference type="Gene3D" id="1.10.3720.10">
    <property type="entry name" value="MetI-like"/>
    <property type="match status" value="1"/>
</dbReference>
<dbReference type="Proteomes" id="UP000321749">
    <property type="component" value="Unassembled WGS sequence"/>
</dbReference>
<dbReference type="SUPFAM" id="SSF161098">
    <property type="entry name" value="MetI-like"/>
    <property type="match status" value="1"/>
</dbReference>
<feature type="transmembrane region" description="Helical" evidence="7">
    <location>
        <begin position="212"/>
        <end position="234"/>
    </location>
</feature>
<feature type="domain" description="ABC transmembrane type-1" evidence="8">
    <location>
        <begin position="79"/>
        <end position="267"/>
    </location>
</feature>
<dbReference type="RefSeq" id="WP_146797508.1">
    <property type="nucleotide sequence ID" value="NZ_BJUU01000033.1"/>
</dbReference>
<protein>
    <submittedName>
        <fullName evidence="9">Nitrate ABC transporter permease</fullName>
    </submittedName>
</protein>
<keyword evidence="5 7" id="KW-1133">Transmembrane helix</keyword>
<comment type="caution">
    <text evidence="9">The sequence shown here is derived from an EMBL/GenBank/DDBJ whole genome shotgun (WGS) entry which is preliminary data.</text>
</comment>
<evidence type="ECO:0000256" key="5">
    <source>
        <dbReference type="ARBA" id="ARBA00022989"/>
    </source>
</evidence>
<feature type="transmembrane region" description="Helical" evidence="7">
    <location>
        <begin position="30"/>
        <end position="49"/>
    </location>
</feature>
<comment type="subcellular location">
    <subcellularLocation>
        <location evidence="1 7">Cell membrane</location>
        <topology evidence="1 7">Multi-pass membrane protein</topology>
    </subcellularLocation>
</comment>
<dbReference type="Pfam" id="PF00528">
    <property type="entry name" value="BPD_transp_1"/>
    <property type="match status" value="1"/>
</dbReference>
<dbReference type="PROSITE" id="PS50928">
    <property type="entry name" value="ABC_TM1"/>
    <property type="match status" value="1"/>
</dbReference>
<evidence type="ECO:0000256" key="6">
    <source>
        <dbReference type="ARBA" id="ARBA00023136"/>
    </source>
</evidence>
<keyword evidence="10" id="KW-1185">Reference proteome</keyword>
<dbReference type="InterPro" id="IPR035906">
    <property type="entry name" value="MetI-like_sf"/>
</dbReference>
<dbReference type="EMBL" id="BJUU01000033">
    <property type="protein sequence ID" value="GEK81614.1"/>
    <property type="molecule type" value="Genomic_DNA"/>
</dbReference>
<feature type="transmembrane region" description="Helical" evidence="7">
    <location>
        <begin position="246"/>
        <end position="267"/>
    </location>
</feature>
<dbReference type="PANTHER" id="PTHR30151">
    <property type="entry name" value="ALKANE SULFONATE ABC TRANSPORTER-RELATED, MEMBRANE SUBUNIT"/>
    <property type="match status" value="1"/>
</dbReference>
<evidence type="ECO:0000313" key="10">
    <source>
        <dbReference type="Proteomes" id="UP000321749"/>
    </source>
</evidence>
<sequence length="284" mass="30655">MNTATATTVTRRNRLPLETRPQRLRRRRRLEATLGIAVPVVLIGLWEVAARLGWINAQFFPAPSSSVIRGVEMIIEGRLLADIGITAYRVLVGYVLGTIIGFAAGVGMGMSPLLRKALEPMLSALYTVPKIAILPIFLTIFGFSDAPIIAIVTVTVFFYIWIYTMEAVVAIPNGYLDAAKSFGVKGWAMFRHVVFPASLPSVAVGLRVGVGVALLITISSEFIVGGSGVGYLIFNARALFRLEEAYAGIVTAALIGVILQGTITWLGHRVTPWVVSRESRAAGL</sequence>
<evidence type="ECO:0000259" key="8">
    <source>
        <dbReference type="PROSITE" id="PS50928"/>
    </source>
</evidence>
<dbReference type="AlphaFoldDB" id="A0AA87UTF0"/>
<evidence type="ECO:0000256" key="3">
    <source>
        <dbReference type="ARBA" id="ARBA00022475"/>
    </source>
</evidence>
<dbReference type="GO" id="GO:0055085">
    <property type="term" value="P:transmembrane transport"/>
    <property type="evidence" value="ECO:0007669"/>
    <property type="project" value="InterPro"/>
</dbReference>
<dbReference type="CDD" id="cd06261">
    <property type="entry name" value="TM_PBP2"/>
    <property type="match status" value="1"/>
</dbReference>
<reference evidence="9 10" key="1">
    <citation type="submission" date="2019-07" db="EMBL/GenBank/DDBJ databases">
        <title>Whole genome shotgun sequence of Agrococcus baldri NBRC 103055.</title>
        <authorList>
            <person name="Hosoyama A."/>
            <person name="Uohara A."/>
            <person name="Ohji S."/>
            <person name="Ichikawa N."/>
        </authorList>
    </citation>
    <scope>NUCLEOTIDE SEQUENCE [LARGE SCALE GENOMIC DNA]</scope>
    <source>
        <strain evidence="9 10">NBRC 103055</strain>
    </source>
</reference>